<dbReference type="Proteomes" id="UP000267128">
    <property type="component" value="Unassembled WGS sequence"/>
</dbReference>
<evidence type="ECO:0000256" key="1">
    <source>
        <dbReference type="ARBA" id="ARBA00022630"/>
    </source>
</evidence>
<keyword evidence="2" id="KW-0288">FMN</keyword>
<dbReference type="SUPFAM" id="SSF51412">
    <property type="entry name" value="Inosine monophosphate dehydrogenase (IMPDH)"/>
    <property type="match status" value="1"/>
</dbReference>
<reference evidence="4 5" key="1">
    <citation type="submission" date="2018-11" db="EMBL/GenBank/DDBJ databases">
        <authorList>
            <person name="Li F."/>
        </authorList>
    </citation>
    <scope>NUCLEOTIDE SEQUENCE [LARGE SCALE GENOMIC DNA]</scope>
    <source>
        <strain evidence="4 5">Gsoil 097</strain>
    </source>
</reference>
<dbReference type="InterPro" id="IPR013785">
    <property type="entry name" value="Aldolase_TIM"/>
</dbReference>
<evidence type="ECO:0000256" key="2">
    <source>
        <dbReference type="ARBA" id="ARBA00022643"/>
    </source>
</evidence>
<dbReference type="PANTHER" id="PTHR32332:SF38">
    <property type="entry name" value="MONOOXYGENASE RV1533-RELATED"/>
    <property type="match status" value="1"/>
</dbReference>
<dbReference type="Pfam" id="PF03060">
    <property type="entry name" value="NMO"/>
    <property type="match status" value="1"/>
</dbReference>
<evidence type="ECO:0000313" key="4">
    <source>
        <dbReference type="EMBL" id="RNL61074.1"/>
    </source>
</evidence>
<sequence length="374" mass="40042">MRTDICDLLGIEIPLLAFSHCRDVVVEVSKAGGFGVLGGSSFAPEDLKRELTWIDENVDGKPYGVDIVLPEKLGEEMAVDDETLLAMVPAEHRRFVQGVLAEHGIELAEEKLLGMFGAGVTGDIGERLMDVILRHPVKLVANALGVPPAYVIERAHAAGLPVAALVGAKEHAIRQVEAGVDVVVVQGTEAGGHCGEVTTMVLVPEVVRALRERDLMVPVLAAGGIVTGEQMAASVVLGAAGAWTGSVWLTTHEAETAPWTVEKMLAASSRDTVRSRARTGKPSRQLRTSWHAAWEREGAPQPLPMPLQSWVSETGLRHVDKLAETGHEGARELATYWVGQGVGLMDRRKSARDVVIEMATGYADATERLAATLE</sequence>
<keyword evidence="5" id="KW-1185">Reference proteome</keyword>
<dbReference type="InterPro" id="IPR004136">
    <property type="entry name" value="NMO"/>
</dbReference>
<protein>
    <submittedName>
        <fullName evidence="4">Nitronate monooxygenase</fullName>
    </submittedName>
</protein>
<keyword evidence="3" id="KW-0560">Oxidoreductase</keyword>
<keyword evidence="4" id="KW-0503">Monooxygenase</keyword>
<evidence type="ECO:0000256" key="3">
    <source>
        <dbReference type="ARBA" id="ARBA00023002"/>
    </source>
</evidence>
<dbReference type="PANTHER" id="PTHR32332">
    <property type="entry name" value="2-NITROPROPANE DIOXYGENASE"/>
    <property type="match status" value="1"/>
</dbReference>
<name>A0A3N0CCB1_9ACTN</name>
<dbReference type="EMBL" id="RJSE01000008">
    <property type="protein sequence ID" value="RNL61074.1"/>
    <property type="molecule type" value="Genomic_DNA"/>
</dbReference>
<organism evidence="4 5">
    <name type="scientific">Nocardioides marmoriginsengisoli</name>
    <dbReference type="NCBI Taxonomy" id="661483"/>
    <lineage>
        <taxon>Bacteria</taxon>
        <taxon>Bacillati</taxon>
        <taxon>Actinomycetota</taxon>
        <taxon>Actinomycetes</taxon>
        <taxon>Propionibacteriales</taxon>
        <taxon>Nocardioidaceae</taxon>
        <taxon>Nocardioides</taxon>
    </lineage>
</organism>
<evidence type="ECO:0000313" key="5">
    <source>
        <dbReference type="Proteomes" id="UP000267128"/>
    </source>
</evidence>
<gene>
    <name evidence="4" type="ORF">EFK50_16975</name>
</gene>
<accession>A0A3N0CCB1</accession>
<dbReference type="RefSeq" id="WP_123228790.1">
    <property type="nucleotide sequence ID" value="NZ_RJSE01000008.1"/>
</dbReference>
<comment type="caution">
    <text evidence="4">The sequence shown here is derived from an EMBL/GenBank/DDBJ whole genome shotgun (WGS) entry which is preliminary data.</text>
</comment>
<dbReference type="Gene3D" id="3.20.20.70">
    <property type="entry name" value="Aldolase class I"/>
    <property type="match status" value="1"/>
</dbReference>
<keyword evidence="1" id="KW-0285">Flavoprotein</keyword>
<dbReference type="CDD" id="cd04730">
    <property type="entry name" value="NPD_like"/>
    <property type="match status" value="1"/>
</dbReference>
<proteinExistence type="predicted"/>
<dbReference type="OrthoDB" id="7165168at2"/>
<dbReference type="AlphaFoldDB" id="A0A3N0CCB1"/>
<dbReference type="GO" id="GO:0018580">
    <property type="term" value="F:nitronate monooxygenase activity"/>
    <property type="evidence" value="ECO:0007669"/>
    <property type="project" value="InterPro"/>
</dbReference>